<dbReference type="KEGG" id="ddt:AAY81_06265"/>
<proteinExistence type="predicted"/>
<organism evidence="6 7">
    <name type="scientific">Denitrobacterium detoxificans</name>
    <dbReference type="NCBI Taxonomy" id="79604"/>
    <lineage>
        <taxon>Bacteria</taxon>
        <taxon>Bacillati</taxon>
        <taxon>Actinomycetota</taxon>
        <taxon>Coriobacteriia</taxon>
        <taxon>Eggerthellales</taxon>
        <taxon>Eggerthellaceae</taxon>
        <taxon>Denitrobacterium</taxon>
    </lineage>
</organism>
<dbReference type="InterPro" id="IPR038770">
    <property type="entry name" value="Na+/solute_symporter_sf"/>
</dbReference>
<dbReference type="PANTHER" id="PTHR10361">
    <property type="entry name" value="SODIUM-BILE ACID COTRANSPORTER"/>
    <property type="match status" value="1"/>
</dbReference>
<evidence type="ECO:0000313" key="7">
    <source>
        <dbReference type="Proteomes" id="UP000182975"/>
    </source>
</evidence>
<keyword evidence="7" id="KW-1185">Reference proteome</keyword>
<evidence type="ECO:0000313" key="6">
    <source>
        <dbReference type="EMBL" id="SEO76819.1"/>
    </source>
</evidence>
<dbReference type="PATRIC" id="fig|79604.3.peg.1266"/>
<evidence type="ECO:0000256" key="4">
    <source>
        <dbReference type="ARBA" id="ARBA00023136"/>
    </source>
</evidence>
<dbReference type="PANTHER" id="PTHR10361:SF28">
    <property type="entry name" value="P3 PROTEIN-RELATED"/>
    <property type="match status" value="1"/>
</dbReference>
<feature type="transmembrane region" description="Helical" evidence="5">
    <location>
        <begin position="224"/>
        <end position="244"/>
    </location>
</feature>
<dbReference type="RefSeq" id="WP_066662763.1">
    <property type="nucleotide sequence ID" value="NZ_CP011402.1"/>
</dbReference>
<dbReference type="InterPro" id="IPR002657">
    <property type="entry name" value="BilAc:Na_symport/Acr3"/>
</dbReference>
<dbReference type="OrthoDB" id="9806785at2"/>
<keyword evidence="3 5" id="KW-1133">Transmembrane helix</keyword>
<feature type="transmembrane region" description="Helical" evidence="5">
    <location>
        <begin position="127"/>
        <end position="151"/>
    </location>
</feature>
<dbReference type="GO" id="GO:0016020">
    <property type="term" value="C:membrane"/>
    <property type="evidence" value="ECO:0007669"/>
    <property type="project" value="UniProtKB-SubCell"/>
</dbReference>
<feature type="transmembrane region" description="Helical" evidence="5">
    <location>
        <begin position="98"/>
        <end position="120"/>
    </location>
</feature>
<dbReference type="EMBL" id="FOEC01000006">
    <property type="protein sequence ID" value="SEO76819.1"/>
    <property type="molecule type" value="Genomic_DNA"/>
</dbReference>
<comment type="subcellular location">
    <subcellularLocation>
        <location evidence="1">Membrane</location>
        <topology evidence="1">Multi-pass membrane protein</topology>
    </subcellularLocation>
</comment>
<reference evidence="7" key="1">
    <citation type="submission" date="2016-10" db="EMBL/GenBank/DDBJ databases">
        <authorList>
            <person name="Varghese N."/>
        </authorList>
    </citation>
    <scope>NUCLEOTIDE SEQUENCE [LARGE SCALE GENOMIC DNA]</scope>
    <source>
        <strain evidence="7">DSM 21843</strain>
    </source>
</reference>
<accession>A0A172RYI6</accession>
<dbReference type="Proteomes" id="UP000182975">
    <property type="component" value="Unassembled WGS sequence"/>
</dbReference>
<evidence type="ECO:0000256" key="5">
    <source>
        <dbReference type="SAM" id="Phobius"/>
    </source>
</evidence>
<feature type="transmembrane region" description="Helical" evidence="5">
    <location>
        <begin position="70"/>
        <end position="92"/>
    </location>
</feature>
<gene>
    <name evidence="6" type="ORF">SAMN02910314_01132</name>
</gene>
<dbReference type="Gene3D" id="1.20.1530.20">
    <property type="match status" value="1"/>
</dbReference>
<evidence type="ECO:0000256" key="1">
    <source>
        <dbReference type="ARBA" id="ARBA00004141"/>
    </source>
</evidence>
<sequence>MRALSTIGSVLTRYVALIIIALSALAFVVPQAFVWATGYTTIFLGVIMFGMGLTIKPSDFKVVFTHPKEVLIGAVAQYTIMPLAAWALATVLQLPADIALGVILLGCCPGGTASNVITYIAKGDVPLSVGMTIVSTLLAPLVTPVLVYALAGAWVEVSIVAMFVSVVQVVLLPVIAGLVVSAFAHRAMQTVQPILPVISVFAIAFIVAGITAANTTKILESGALVLAVVVLHNAIGMGVGYAIARLFKMDYAKTTALAIEVGMQNSGLSVSLAAANFAANPLATLPGAIFSVWHNIAGSVFASVRCREGKQVAPAASSARA</sequence>
<dbReference type="Pfam" id="PF01758">
    <property type="entry name" value="SBF"/>
    <property type="match status" value="1"/>
</dbReference>
<feature type="transmembrane region" description="Helical" evidence="5">
    <location>
        <begin position="12"/>
        <end position="33"/>
    </location>
</feature>
<dbReference type="AlphaFoldDB" id="A0A172RYI6"/>
<dbReference type="InterPro" id="IPR004710">
    <property type="entry name" value="Bilac:Na_transpt"/>
</dbReference>
<name>A0A172RYI6_9ACTN</name>
<feature type="transmembrane region" description="Helical" evidence="5">
    <location>
        <begin position="39"/>
        <end position="58"/>
    </location>
</feature>
<evidence type="ECO:0000256" key="2">
    <source>
        <dbReference type="ARBA" id="ARBA00022692"/>
    </source>
</evidence>
<protein>
    <submittedName>
        <fullName evidence="6">Bile acid:Na+ symporter, BASS family</fullName>
    </submittedName>
</protein>
<keyword evidence="2 5" id="KW-0812">Transmembrane</keyword>
<keyword evidence="4 5" id="KW-0472">Membrane</keyword>
<feature type="transmembrane region" description="Helical" evidence="5">
    <location>
        <begin position="157"/>
        <end position="182"/>
    </location>
</feature>
<dbReference type="STRING" id="79604.AAY81_06265"/>
<evidence type="ECO:0000256" key="3">
    <source>
        <dbReference type="ARBA" id="ARBA00022989"/>
    </source>
</evidence>
<feature type="transmembrane region" description="Helical" evidence="5">
    <location>
        <begin position="194"/>
        <end position="212"/>
    </location>
</feature>